<reference evidence="1 2" key="1">
    <citation type="journal article" date="2015" name="Microbiome">
        <title>Genomic resolution of linkages in carbon, nitrogen, and sulfur cycling among widespread estuary sediment bacteria.</title>
        <authorList>
            <person name="Baker B.J."/>
            <person name="Lazar C.S."/>
            <person name="Teske A.P."/>
            <person name="Dick G.J."/>
        </authorList>
    </citation>
    <scope>NUCLEOTIDE SEQUENCE [LARGE SCALE GENOMIC DNA]</scope>
    <source>
        <strain evidence="1">SM1_77</strain>
    </source>
</reference>
<dbReference type="EMBL" id="LJVE01000122">
    <property type="protein sequence ID" value="KPL13056.1"/>
    <property type="molecule type" value="Genomic_DNA"/>
</dbReference>
<evidence type="ECO:0000313" key="1">
    <source>
        <dbReference type="EMBL" id="KPL13056.1"/>
    </source>
</evidence>
<comment type="caution">
    <text evidence="1">The sequence shown here is derived from an EMBL/GenBank/DDBJ whole genome shotgun (WGS) entry which is preliminary data.</text>
</comment>
<gene>
    <name evidence="1" type="ORF">AMJ74_05790</name>
</gene>
<organism evidence="1 2">
    <name type="scientific">candidate division WOR_3 bacterium SM1_77</name>
    <dbReference type="NCBI Taxonomy" id="1703778"/>
    <lineage>
        <taxon>Bacteria</taxon>
        <taxon>Bacteria division WOR-3</taxon>
    </lineage>
</organism>
<dbReference type="AlphaFoldDB" id="A0A0S8JU21"/>
<evidence type="ECO:0000313" key="2">
    <source>
        <dbReference type="Proteomes" id="UP000050975"/>
    </source>
</evidence>
<accession>A0A0S8JU21</accession>
<name>A0A0S8JU21_UNCW3</name>
<protein>
    <submittedName>
        <fullName evidence="1">Uncharacterized protein</fullName>
    </submittedName>
</protein>
<dbReference type="Proteomes" id="UP000050975">
    <property type="component" value="Unassembled WGS sequence"/>
</dbReference>
<sequence>MREHLPLLFIMLFLIAPYILHADMYTTMKGVMNDMSKYVDFLEDSLDQEIVHMQADIITTKGTTFTRTLHQGWTYGIAAFGDWRIKDLDITIYMDIDGEWIEVISEDESDNHPVVAVEPAETNTYLIELTVYKWDEDYTAAHYGMLIYHEVE</sequence>
<proteinExistence type="predicted"/>